<protein>
    <submittedName>
        <fullName evidence="7">Glucose dehydrogenase</fullName>
    </submittedName>
</protein>
<keyword evidence="8" id="KW-1185">Reference proteome</keyword>
<keyword evidence="5" id="KW-0560">Oxidoreductase</keyword>
<keyword evidence="3" id="KW-0285">Flavoprotein</keyword>
<dbReference type="InterPro" id="IPR012132">
    <property type="entry name" value="GMC_OxRdtase"/>
</dbReference>
<name>A0AAV4QTG4_CAEEX</name>
<dbReference type="InterPro" id="IPR027424">
    <property type="entry name" value="Glucose_Oxidase_domain_2"/>
</dbReference>
<keyword evidence="4" id="KW-0274">FAD</keyword>
<feature type="domain" description="Glucose-methanol-choline oxidoreductase N-terminal" evidence="6">
    <location>
        <begin position="56"/>
        <end position="414"/>
    </location>
</feature>
<dbReference type="Gene3D" id="3.50.50.60">
    <property type="entry name" value="FAD/NAD(P)-binding domain"/>
    <property type="match status" value="2"/>
</dbReference>
<dbReference type="PANTHER" id="PTHR11552">
    <property type="entry name" value="GLUCOSE-METHANOL-CHOLINE GMC OXIDOREDUCTASE"/>
    <property type="match status" value="1"/>
</dbReference>
<comment type="similarity">
    <text evidence="2">Belongs to the GMC oxidoreductase family.</text>
</comment>
<evidence type="ECO:0000313" key="7">
    <source>
        <dbReference type="EMBL" id="GIY13343.1"/>
    </source>
</evidence>
<dbReference type="Gene3D" id="4.10.450.10">
    <property type="entry name" value="Glucose Oxidase, domain 2"/>
    <property type="match status" value="1"/>
</dbReference>
<sequence length="720" mass="81788">MDWKRIAKNTNYTYRFTPIQVVPHPFANSPLTPLLLLTLTRQRIAPKTKTTFKDEYDYVIVGAGAGGSVVASRLSEECCVSVLVLEAGKAGPQLSDIPGIARYFVNSELDWKYKTEPQKYTGSAHINRVGLFPKRKYIVEPLFRVSTLFASSHNVYLVRLFPKRKYIVEPQYRLSYLKEPLYHQALWSSGKGLGGSSLFNGLIFSRGNPKNYDDWAAQGAIGWSFREVWPYFLKQEDNWDLDFVANGLPLDTKNPAKLPFRWWSRNCPKTKIRFGNKRPVLEAARRFGYRYGDPNGARQTGFADMQGTMGDGQRCNDAEDYLVPAENRTNLDILTNAFVTKIIMEGNQAVGVQFVRKGTPCVVKARREVIVSAGVTNTPKLLMLSGIGPREHLEKFGIPVVADLPVGNNLQDHPLSSLGFKVDPRIPTMTQKLQDPRNIKEFIANRIEAAVHTIQQKTCPVQPPKGKSSPKKFGKLPLKKNILLQAVKVVTVGAKSFLWACEGGYQRPSSIIPWNCTLKLKMAPKPNPDLLKPLKRRVKEDTNAPVRFFTEAVRSNLNGTKTNADLLKALKRIFCFRRLKSFLWACEGGYQRPSSIIHWGCPLTSMEFISAYAFLNTKSDFPVVDFPDYQMKFVEFPKEFTITQYNLKPERNTSFESFESTRPRKSNKGSWKNRKFYTSLQPLRSTGMESLVLYEFRTRKLRPELSGNGRDLLFPLVAFE</sequence>
<dbReference type="Proteomes" id="UP001054945">
    <property type="component" value="Unassembled WGS sequence"/>
</dbReference>
<dbReference type="Pfam" id="PF00732">
    <property type="entry name" value="GMC_oxred_N"/>
    <property type="match status" value="1"/>
</dbReference>
<dbReference type="GO" id="GO:0016614">
    <property type="term" value="F:oxidoreductase activity, acting on CH-OH group of donors"/>
    <property type="evidence" value="ECO:0007669"/>
    <property type="project" value="InterPro"/>
</dbReference>
<comment type="caution">
    <text evidence="7">The sequence shown here is derived from an EMBL/GenBank/DDBJ whole genome shotgun (WGS) entry which is preliminary data.</text>
</comment>
<evidence type="ECO:0000256" key="5">
    <source>
        <dbReference type="ARBA" id="ARBA00023002"/>
    </source>
</evidence>
<evidence type="ECO:0000313" key="8">
    <source>
        <dbReference type="Proteomes" id="UP001054945"/>
    </source>
</evidence>
<evidence type="ECO:0000256" key="3">
    <source>
        <dbReference type="ARBA" id="ARBA00022630"/>
    </source>
</evidence>
<evidence type="ECO:0000256" key="2">
    <source>
        <dbReference type="ARBA" id="ARBA00010790"/>
    </source>
</evidence>
<comment type="cofactor">
    <cofactor evidence="1">
        <name>FAD</name>
        <dbReference type="ChEBI" id="CHEBI:57692"/>
    </cofactor>
</comment>
<dbReference type="EMBL" id="BPLR01006919">
    <property type="protein sequence ID" value="GIY13343.1"/>
    <property type="molecule type" value="Genomic_DNA"/>
</dbReference>
<reference evidence="7 8" key="1">
    <citation type="submission" date="2021-06" db="EMBL/GenBank/DDBJ databases">
        <title>Caerostris extrusa draft genome.</title>
        <authorList>
            <person name="Kono N."/>
            <person name="Arakawa K."/>
        </authorList>
    </citation>
    <scope>NUCLEOTIDE SEQUENCE [LARGE SCALE GENOMIC DNA]</scope>
</reference>
<dbReference type="InterPro" id="IPR000172">
    <property type="entry name" value="GMC_OxRdtase_N"/>
</dbReference>
<evidence type="ECO:0000256" key="4">
    <source>
        <dbReference type="ARBA" id="ARBA00022827"/>
    </source>
</evidence>
<dbReference type="PANTHER" id="PTHR11552:SF147">
    <property type="entry name" value="CHOLINE DEHYDROGENASE, MITOCHONDRIAL"/>
    <property type="match status" value="1"/>
</dbReference>
<dbReference type="AlphaFoldDB" id="A0AAV4QTG4"/>
<proteinExistence type="inferred from homology"/>
<dbReference type="SUPFAM" id="SSF51905">
    <property type="entry name" value="FAD/NAD(P)-binding domain"/>
    <property type="match status" value="1"/>
</dbReference>
<evidence type="ECO:0000259" key="6">
    <source>
        <dbReference type="Pfam" id="PF00732"/>
    </source>
</evidence>
<dbReference type="Gene3D" id="3.30.560.10">
    <property type="entry name" value="Glucose Oxidase, domain 3"/>
    <property type="match status" value="2"/>
</dbReference>
<dbReference type="GO" id="GO:0050660">
    <property type="term" value="F:flavin adenine dinucleotide binding"/>
    <property type="evidence" value="ECO:0007669"/>
    <property type="project" value="InterPro"/>
</dbReference>
<accession>A0AAV4QTG4</accession>
<gene>
    <name evidence="7" type="primary">Gld</name>
    <name evidence="7" type="ORF">CEXT_599711</name>
</gene>
<organism evidence="7 8">
    <name type="scientific">Caerostris extrusa</name>
    <name type="common">Bark spider</name>
    <name type="synonym">Caerostris bankana</name>
    <dbReference type="NCBI Taxonomy" id="172846"/>
    <lineage>
        <taxon>Eukaryota</taxon>
        <taxon>Metazoa</taxon>
        <taxon>Ecdysozoa</taxon>
        <taxon>Arthropoda</taxon>
        <taxon>Chelicerata</taxon>
        <taxon>Arachnida</taxon>
        <taxon>Araneae</taxon>
        <taxon>Araneomorphae</taxon>
        <taxon>Entelegynae</taxon>
        <taxon>Araneoidea</taxon>
        <taxon>Araneidae</taxon>
        <taxon>Caerostris</taxon>
    </lineage>
</organism>
<dbReference type="InterPro" id="IPR036188">
    <property type="entry name" value="FAD/NAD-bd_sf"/>
</dbReference>
<evidence type="ECO:0000256" key="1">
    <source>
        <dbReference type="ARBA" id="ARBA00001974"/>
    </source>
</evidence>